<comment type="subcellular location">
    <subcellularLocation>
        <location evidence="1">Nucleus</location>
    </subcellularLocation>
</comment>
<dbReference type="InterPro" id="IPR036322">
    <property type="entry name" value="WD40_repeat_dom_sf"/>
</dbReference>
<protein>
    <submittedName>
        <fullName evidence="6">Nuclear pore complex protein NUP43</fullName>
    </submittedName>
</protein>
<dbReference type="PANTHER" id="PTHR22652:SF0">
    <property type="entry name" value="NUCLEOPORIN NUP43"/>
    <property type="match status" value="1"/>
</dbReference>
<name>A0A699LGZ1_TANCI</name>
<accession>A0A699LGZ1</accession>
<evidence type="ECO:0000256" key="1">
    <source>
        <dbReference type="ARBA" id="ARBA00004123"/>
    </source>
</evidence>
<sequence length="216" mass="23066">MEDHQTLKQIRHLPHSTYITTLRYLPPLSTTPNRHVLTSTFNTDTNTPSLTLNSLNPKPHSQTPSLNPTSSFTPSSRITSLKTSHQQNPLIAAATLTGSVHILSVAADDLSDAVFESEISIPEKTIHDGGIGGMDMGESGEGCVSCGEDGRVNLISVGESGLDYRRVVDGKGLVGYSAVKWASGSEFVTGGFGNLVQWWDLRRSGGAGLVSQFKGN</sequence>
<dbReference type="SUPFAM" id="SSF50978">
    <property type="entry name" value="WD40 repeat-like"/>
    <property type="match status" value="1"/>
</dbReference>
<evidence type="ECO:0000313" key="6">
    <source>
        <dbReference type="EMBL" id="GFB33316.1"/>
    </source>
</evidence>
<keyword evidence="2" id="KW-0853">WD repeat</keyword>
<feature type="non-terminal residue" evidence="6">
    <location>
        <position position="216"/>
    </location>
</feature>
<comment type="caution">
    <text evidence="6">The sequence shown here is derived from an EMBL/GenBank/DDBJ whole genome shotgun (WGS) entry which is preliminary data.</text>
</comment>
<dbReference type="GO" id="GO:0031080">
    <property type="term" value="C:nuclear pore outer ring"/>
    <property type="evidence" value="ECO:0007669"/>
    <property type="project" value="TreeGrafter"/>
</dbReference>
<evidence type="ECO:0000256" key="3">
    <source>
        <dbReference type="ARBA" id="ARBA00022737"/>
    </source>
</evidence>
<organism evidence="6">
    <name type="scientific">Tanacetum cinerariifolium</name>
    <name type="common">Dalmatian daisy</name>
    <name type="synonym">Chrysanthemum cinerariifolium</name>
    <dbReference type="NCBI Taxonomy" id="118510"/>
    <lineage>
        <taxon>Eukaryota</taxon>
        <taxon>Viridiplantae</taxon>
        <taxon>Streptophyta</taxon>
        <taxon>Embryophyta</taxon>
        <taxon>Tracheophyta</taxon>
        <taxon>Spermatophyta</taxon>
        <taxon>Magnoliopsida</taxon>
        <taxon>eudicotyledons</taxon>
        <taxon>Gunneridae</taxon>
        <taxon>Pentapetalae</taxon>
        <taxon>asterids</taxon>
        <taxon>campanulids</taxon>
        <taxon>Asterales</taxon>
        <taxon>Asteraceae</taxon>
        <taxon>Asteroideae</taxon>
        <taxon>Anthemideae</taxon>
        <taxon>Anthemidinae</taxon>
        <taxon>Tanacetum</taxon>
    </lineage>
</organism>
<evidence type="ECO:0000256" key="2">
    <source>
        <dbReference type="ARBA" id="ARBA00022574"/>
    </source>
</evidence>
<dbReference type="AlphaFoldDB" id="A0A699LGZ1"/>
<dbReference type="PANTHER" id="PTHR22652">
    <property type="entry name" value="NUCLEOPORIN NUP43"/>
    <property type="match status" value="1"/>
</dbReference>
<evidence type="ECO:0000256" key="4">
    <source>
        <dbReference type="ARBA" id="ARBA00023242"/>
    </source>
</evidence>
<keyword evidence="3" id="KW-0677">Repeat</keyword>
<feature type="region of interest" description="Disordered" evidence="5">
    <location>
        <begin position="39"/>
        <end position="81"/>
    </location>
</feature>
<dbReference type="Gene3D" id="2.130.10.10">
    <property type="entry name" value="YVTN repeat-like/Quinoprotein amine dehydrogenase"/>
    <property type="match status" value="1"/>
</dbReference>
<gene>
    <name evidence="6" type="ORF">Tci_705287</name>
</gene>
<reference evidence="6" key="1">
    <citation type="journal article" date="2019" name="Sci. Rep.">
        <title>Draft genome of Tanacetum cinerariifolium, the natural source of mosquito coil.</title>
        <authorList>
            <person name="Yamashiro T."/>
            <person name="Shiraishi A."/>
            <person name="Satake H."/>
            <person name="Nakayama K."/>
        </authorList>
    </citation>
    <scope>NUCLEOTIDE SEQUENCE</scope>
</reference>
<dbReference type="InterPro" id="IPR015943">
    <property type="entry name" value="WD40/YVTN_repeat-like_dom_sf"/>
</dbReference>
<dbReference type="EMBL" id="BKCJ010604211">
    <property type="protein sequence ID" value="GFB33316.1"/>
    <property type="molecule type" value="Genomic_DNA"/>
</dbReference>
<keyword evidence="4" id="KW-0539">Nucleus</keyword>
<proteinExistence type="predicted"/>
<evidence type="ECO:0000256" key="5">
    <source>
        <dbReference type="SAM" id="MobiDB-lite"/>
    </source>
</evidence>